<dbReference type="Proteomes" id="UP000277580">
    <property type="component" value="Unassembled WGS sequence"/>
</dbReference>
<dbReference type="CDD" id="cd05992">
    <property type="entry name" value="PB1"/>
    <property type="match status" value="1"/>
</dbReference>
<dbReference type="STRING" id="1392247.A0A3N4L3E7"/>
<dbReference type="SUPFAM" id="SSF48065">
    <property type="entry name" value="DBL homology domain (DH-domain)"/>
    <property type="match status" value="1"/>
</dbReference>
<dbReference type="InterPro" id="IPR053026">
    <property type="entry name" value="CDC42_GEF"/>
</dbReference>
<dbReference type="SMART" id="SM00233">
    <property type="entry name" value="PH"/>
    <property type="match status" value="1"/>
</dbReference>
<dbReference type="PROSITE" id="PS50003">
    <property type="entry name" value="PH_DOMAIN"/>
    <property type="match status" value="1"/>
</dbReference>
<reference evidence="5 6" key="1">
    <citation type="journal article" date="2018" name="Nat. Ecol. Evol.">
        <title>Pezizomycetes genomes reveal the molecular basis of ectomycorrhizal truffle lifestyle.</title>
        <authorList>
            <person name="Murat C."/>
            <person name="Payen T."/>
            <person name="Noel B."/>
            <person name="Kuo A."/>
            <person name="Morin E."/>
            <person name="Chen J."/>
            <person name="Kohler A."/>
            <person name="Krizsan K."/>
            <person name="Balestrini R."/>
            <person name="Da Silva C."/>
            <person name="Montanini B."/>
            <person name="Hainaut M."/>
            <person name="Levati E."/>
            <person name="Barry K.W."/>
            <person name="Belfiori B."/>
            <person name="Cichocki N."/>
            <person name="Clum A."/>
            <person name="Dockter R.B."/>
            <person name="Fauchery L."/>
            <person name="Guy J."/>
            <person name="Iotti M."/>
            <person name="Le Tacon F."/>
            <person name="Lindquist E.A."/>
            <person name="Lipzen A."/>
            <person name="Malagnac F."/>
            <person name="Mello A."/>
            <person name="Molinier V."/>
            <person name="Miyauchi S."/>
            <person name="Poulain J."/>
            <person name="Riccioni C."/>
            <person name="Rubini A."/>
            <person name="Sitrit Y."/>
            <person name="Splivallo R."/>
            <person name="Traeger S."/>
            <person name="Wang M."/>
            <person name="Zifcakova L."/>
            <person name="Wipf D."/>
            <person name="Zambonelli A."/>
            <person name="Paolocci F."/>
            <person name="Nowrousian M."/>
            <person name="Ottonello S."/>
            <person name="Baldrian P."/>
            <person name="Spatafora J.W."/>
            <person name="Henrissat B."/>
            <person name="Nagy L.G."/>
            <person name="Aury J.M."/>
            <person name="Wincker P."/>
            <person name="Grigoriev I.V."/>
            <person name="Bonfante P."/>
            <person name="Martin F.M."/>
        </authorList>
    </citation>
    <scope>NUCLEOTIDE SEQUENCE [LARGE SCALE GENOMIC DNA]</scope>
    <source>
        <strain evidence="5 6">CCBAS932</strain>
    </source>
</reference>
<evidence type="ECO:0000259" key="3">
    <source>
        <dbReference type="PROSITE" id="PS50010"/>
    </source>
</evidence>
<dbReference type="SUPFAM" id="SSF54277">
    <property type="entry name" value="CAD &amp; PB1 domains"/>
    <property type="match status" value="1"/>
</dbReference>
<dbReference type="SMART" id="SM00666">
    <property type="entry name" value="PB1"/>
    <property type="match status" value="1"/>
</dbReference>
<dbReference type="InterPro" id="IPR010481">
    <property type="entry name" value="Cdc24/Scd1_N"/>
</dbReference>
<evidence type="ECO:0008006" key="7">
    <source>
        <dbReference type="Google" id="ProtNLM"/>
    </source>
</evidence>
<proteinExistence type="predicted"/>
<dbReference type="SUPFAM" id="SSF50729">
    <property type="entry name" value="PH domain-like"/>
    <property type="match status" value="1"/>
</dbReference>
<dbReference type="PROSITE" id="PS50010">
    <property type="entry name" value="DH_2"/>
    <property type="match status" value="1"/>
</dbReference>
<dbReference type="Gene3D" id="1.20.900.10">
    <property type="entry name" value="Dbl homology (DH) domain"/>
    <property type="match status" value="1"/>
</dbReference>
<dbReference type="CDD" id="cd13246">
    <property type="entry name" value="PH_Scd1"/>
    <property type="match status" value="1"/>
</dbReference>
<dbReference type="PROSITE" id="PS51745">
    <property type="entry name" value="PB1"/>
    <property type="match status" value="1"/>
</dbReference>
<dbReference type="InterPro" id="IPR000219">
    <property type="entry name" value="DH_dom"/>
</dbReference>
<sequence>MYADAAVFPSARLKPARTRLMTVEIDQSSLLRAQTAPATMNGAVHVPMGTPSIVSSSSLSIASAGGAGTTSPTISLSTPIGNDSLINRKADPSQGLYQTCVALRERLLLVPDFERFLEPVPGADTREDPVSQLWRCFRMGSSLCVLFNAVRPVQFIDEEHCRPDLGAVSKMKAATYHFIQGIKKELEIGGDDSFMIHNLYTDDTNGFVKGPSDNRSSSERKPLDNRARVVQELVDTERKYVQDLETLQEYMKELEADEVLGKDQIHILFANLNGLVDFQRRFLIRVETQNDQPFEKQQWGMLFVEYCREPEERVQRSGDPIGGPAYQETFAIYQPYASNFKNAQDLAMEEKAKLERKAHPVYQQLNAFLIKPIQRVTKYPLLLRDLIKHTDPAEAEDQKLQLGLEAIEEINRKINEAIRKAENIESVKDLEGRVEDWKGHKLEHFGELLLHGQFSVIKGDQKGDVEREYYIYLFERILLCCKEVGTGKKQKQAMMARPKPGKKKSMLQLKGRIFMQNVTDVISLSRGGSYTLQIFWKGDPGVENFIIKHTNEERLDQWCKALEKQREAFARAGTPSSRGTRTSGGARSTAAVDFAWMLNVDTGDQGQTAELSEDDDDELEDPAEPQIQGFNLPRNTSSASIRSRSATNESVQQQAMQQQMQHQLHQHQLHQQTPSGALPGTYAARPNQQRYPSSATIPGQPPLTLVTGVSPMLPASHDASYFSPVSETPMSTRISSSSNQFPFPRTSTPGYAEDNRRYTPPSGFTPPNMSRSTSREGAAIAASQAQFAHHHQVQQASSRLQRPSLPGMAPPPAGSLQQNRMRSASSPNIHHLPSQAQLARSPGAAIPPIPSVPSNYVAYSGGPAVINRSQNNSPTSPNLPMQGGPGRNSPAIQENGLKTNGINGIQPQVKLKVNYGDDKFIIIVPSTIAYNQLLDRIEHKVKMCGATGVEVPINPIRIRYQDEDGDFISMNSDDDVQMAFDVSGDPGKDGSAGITGVVTLYVSA</sequence>
<dbReference type="PROSITE" id="PS00741">
    <property type="entry name" value="DH_1"/>
    <property type="match status" value="1"/>
</dbReference>
<dbReference type="InterPro" id="IPR033511">
    <property type="entry name" value="Cdc24/Scd1_PH_dom"/>
</dbReference>
<accession>A0A3N4L3E7</accession>
<feature type="compositionally biased region" description="Polar residues" evidence="1">
    <location>
        <begin position="867"/>
        <end position="879"/>
    </location>
</feature>
<evidence type="ECO:0000259" key="2">
    <source>
        <dbReference type="PROSITE" id="PS50003"/>
    </source>
</evidence>
<feature type="region of interest" description="Disordered" evidence="1">
    <location>
        <begin position="863"/>
        <end position="899"/>
    </location>
</feature>
<evidence type="ECO:0000259" key="4">
    <source>
        <dbReference type="PROSITE" id="PS51745"/>
    </source>
</evidence>
<dbReference type="AlphaFoldDB" id="A0A3N4L3E7"/>
<feature type="domain" description="PH" evidence="2">
    <location>
        <begin position="441"/>
        <end position="567"/>
    </location>
</feature>
<dbReference type="Gene3D" id="3.10.20.90">
    <property type="entry name" value="Phosphatidylinositol 3-kinase Catalytic Subunit, Chain A, domain 1"/>
    <property type="match status" value="1"/>
</dbReference>
<dbReference type="Pfam" id="PF00564">
    <property type="entry name" value="PB1"/>
    <property type="match status" value="1"/>
</dbReference>
<dbReference type="InterPro" id="IPR001331">
    <property type="entry name" value="GDS_CDC24_CS"/>
</dbReference>
<feature type="domain" description="PB1" evidence="4">
    <location>
        <begin position="908"/>
        <end position="989"/>
    </location>
</feature>
<dbReference type="InterPro" id="IPR011993">
    <property type="entry name" value="PH-like_dom_sf"/>
</dbReference>
<dbReference type="GO" id="GO:0005737">
    <property type="term" value="C:cytoplasm"/>
    <property type="evidence" value="ECO:0007669"/>
    <property type="project" value="TreeGrafter"/>
</dbReference>
<dbReference type="SMART" id="SM00325">
    <property type="entry name" value="RhoGEF"/>
    <property type="match status" value="1"/>
</dbReference>
<dbReference type="PANTHER" id="PTHR47339">
    <property type="entry name" value="CELL DIVISION CONTROL PROTEIN 24"/>
    <property type="match status" value="1"/>
</dbReference>
<gene>
    <name evidence="5" type="ORF">P167DRAFT_541474</name>
</gene>
<protein>
    <recommendedName>
        <fullName evidence="7">DH domain-containing protein</fullName>
    </recommendedName>
</protein>
<evidence type="ECO:0000256" key="1">
    <source>
        <dbReference type="SAM" id="MobiDB-lite"/>
    </source>
</evidence>
<dbReference type="CDD" id="cd00160">
    <property type="entry name" value="RhoGEF"/>
    <property type="match status" value="1"/>
</dbReference>
<dbReference type="GO" id="GO:0031106">
    <property type="term" value="P:septin ring organization"/>
    <property type="evidence" value="ECO:0007669"/>
    <property type="project" value="TreeGrafter"/>
</dbReference>
<dbReference type="EMBL" id="ML119106">
    <property type="protein sequence ID" value="RPB17434.1"/>
    <property type="molecule type" value="Genomic_DNA"/>
</dbReference>
<keyword evidence="6" id="KW-1185">Reference proteome</keyword>
<dbReference type="GO" id="GO:0043332">
    <property type="term" value="C:mating projection tip"/>
    <property type="evidence" value="ECO:0007669"/>
    <property type="project" value="TreeGrafter"/>
</dbReference>
<feature type="compositionally biased region" description="Polar residues" evidence="1">
    <location>
        <begin position="686"/>
        <end position="697"/>
    </location>
</feature>
<dbReference type="GO" id="GO:0035556">
    <property type="term" value="P:intracellular signal transduction"/>
    <property type="evidence" value="ECO:0007669"/>
    <property type="project" value="InterPro"/>
</dbReference>
<dbReference type="GO" id="GO:0000935">
    <property type="term" value="C:division septum"/>
    <property type="evidence" value="ECO:0007669"/>
    <property type="project" value="TreeGrafter"/>
</dbReference>
<dbReference type="InParanoid" id="A0A3N4L3E7"/>
<evidence type="ECO:0000313" key="5">
    <source>
        <dbReference type="EMBL" id="RPB17434.1"/>
    </source>
</evidence>
<dbReference type="GO" id="GO:0030010">
    <property type="term" value="P:establishment of cell polarity"/>
    <property type="evidence" value="ECO:0007669"/>
    <property type="project" value="TreeGrafter"/>
</dbReference>
<dbReference type="PANTHER" id="PTHR47339:SF1">
    <property type="entry name" value="CELL DIVISION CONTROL PROTEIN 24"/>
    <property type="match status" value="1"/>
</dbReference>
<organism evidence="5 6">
    <name type="scientific">Morchella conica CCBAS932</name>
    <dbReference type="NCBI Taxonomy" id="1392247"/>
    <lineage>
        <taxon>Eukaryota</taxon>
        <taxon>Fungi</taxon>
        <taxon>Dikarya</taxon>
        <taxon>Ascomycota</taxon>
        <taxon>Pezizomycotina</taxon>
        <taxon>Pezizomycetes</taxon>
        <taxon>Pezizales</taxon>
        <taxon>Morchellaceae</taxon>
        <taxon>Morchella</taxon>
    </lineage>
</organism>
<evidence type="ECO:0000313" key="6">
    <source>
        <dbReference type="Proteomes" id="UP000277580"/>
    </source>
</evidence>
<dbReference type="Pfam" id="PF00621">
    <property type="entry name" value="RhoGEF"/>
    <property type="match status" value="1"/>
</dbReference>
<dbReference type="OrthoDB" id="1594986at2759"/>
<feature type="region of interest" description="Disordered" evidence="1">
    <location>
        <begin position="606"/>
        <end position="699"/>
    </location>
</feature>
<feature type="compositionally biased region" description="Polar residues" evidence="1">
    <location>
        <begin position="731"/>
        <end position="749"/>
    </location>
</feature>
<dbReference type="Pfam" id="PF15411">
    <property type="entry name" value="PH_10"/>
    <property type="match status" value="1"/>
</dbReference>
<feature type="compositionally biased region" description="Low complexity" evidence="1">
    <location>
        <begin position="787"/>
        <end position="798"/>
    </location>
</feature>
<feature type="compositionally biased region" description="Acidic residues" evidence="1">
    <location>
        <begin position="611"/>
        <end position="623"/>
    </location>
</feature>
<dbReference type="GO" id="GO:0005085">
    <property type="term" value="F:guanyl-nucleotide exchange factor activity"/>
    <property type="evidence" value="ECO:0007669"/>
    <property type="project" value="InterPro"/>
</dbReference>
<feature type="compositionally biased region" description="Polar residues" evidence="1">
    <location>
        <begin position="890"/>
        <end position="899"/>
    </location>
</feature>
<feature type="domain" description="DH" evidence="3">
    <location>
        <begin position="225"/>
        <end position="417"/>
    </location>
</feature>
<dbReference type="InterPro" id="IPR000270">
    <property type="entry name" value="PB1_dom"/>
</dbReference>
<feature type="region of interest" description="Disordered" evidence="1">
    <location>
        <begin position="787"/>
        <end position="829"/>
    </location>
</feature>
<feature type="region of interest" description="Disordered" evidence="1">
    <location>
        <begin position="731"/>
        <end position="772"/>
    </location>
</feature>
<dbReference type="Gene3D" id="2.30.29.30">
    <property type="entry name" value="Pleckstrin-homology domain (PH domain)/Phosphotyrosine-binding domain (PTB)"/>
    <property type="match status" value="1"/>
</dbReference>
<feature type="compositionally biased region" description="Polar residues" evidence="1">
    <location>
        <begin position="815"/>
        <end position="829"/>
    </location>
</feature>
<dbReference type="Pfam" id="PF06395">
    <property type="entry name" value="CDC24"/>
    <property type="match status" value="1"/>
</dbReference>
<dbReference type="InterPro" id="IPR001849">
    <property type="entry name" value="PH_domain"/>
</dbReference>
<name>A0A3N4L3E7_9PEZI</name>
<dbReference type="InterPro" id="IPR053793">
    <property type="entry name" value="PB1-like"/>
</dbReference>
<dbReference type="GO" id="GO:0005634">
    <property type="term" value="C:nucleus"/>
    <property type="evidence" value="ECO:0007669"/>
    <property type="project" value="TreeGrafter"/>
</dbReference>
<dbReference type="InterPro" id="IPR035899">
    <property type="entry name" value="DBL_dom_sf"/>
</dbReference>
<feature type="compositionally biased region" description="Low complexity" evidence="1">
    <location>
        <begin position="635"/>
        <end position="663"/>
    </location>
</feature>